<dbReference type="OrthoDB" id="4224254at2"/>
<organism evidence="1 2">
    <name type="scientific">Streptomyces venezuelae</name>
    <dbReference type="NCBI Taxonomy" id="54571"/>
    <lineage>
        <taxon>Bacteria</taxon>
        <taxon>Bacillati</taxon>
        <taxon>Actinomycetota</taxon>
        <taxon>Actinomycetes</taxon>
        <taxon>Kitasatosporales</taxon>
        <taxon>Streptomycetaceae</taxon>
        <taxon>Streptomyces</taxon>
    </lineage>
</organism>
<evidence type="ECO:0000313" key="1">
    <source>
        <dbReference type="EMBL" id="QES25790.1"/>
    </source>
</evidence>
<evidence type="ECO:0000313" key="2">
    <source>
        <dbReference type="Proteomes" id="UP000323046"/>
    </source>
</evidence>
<dbReference type="EMBL" id="CP029193">
    <property type="protein sequence ID" value="QES25790.1"/>
    <property type="molecule type" value="Genomic_DNA"/>
</dbReference>
<dbReference type="AlphaFoldDB" id="A0A5P2B7B4"/>
<sequence>MTIGRVNAAKFISRHLGEPHDTELGGEEAHELLATAHADICCPPSGHRISWTDCYDSADMLPLTWKSDLFVDFRGEPHPLPSHLTKTQRERALQAQQLAVRIRREARRRNIH</sequence>
<dbReference type="Proteomes" id="UP000323046">
    <property type="component" value="Chromosome"/>
</dbReference>
<accession>A0A5P2B7B4</accession>
<reference evidence="1 2" key="1">
    <citation type="submission" date="2018-05" db="EMBL/GenBank/DDBJ databases">
        <title>Streptomyces venezuelae.</title>
        <authorList>
            <person name="Kim W."/>
            <person name="Lee N."/>
            <person name="Cho B.-K."/>
        </authorList>
    </citation>
    <scope>NUCLEOTIDE SEQUENCE [LARGE SCALE GENOMIC DNA]</scope>
    <source>
        <strain evidence="1 2">ATCC 14583</strain>
    </source>
</reference>
<gene>
    <name evidence="1" type="ORF">DEJ47_04395</name>
</gene>
<proteinExistence type="predicted"/>
<keyword evidence="2" id="KW-1185">Reference proteome</keyword>
<dbReference type="RefSeq" id="WP_150165112.1">
    <property type="nucleotide sequence ID" value="NZ_CP029193.1"/>
</dbReference>
<protein>
    <submittedName>
        <fullName evidence="1">Uncharacterized protein</fullName>
    </submittedName>
</protein>
<name>A0A5P2B7B4_STRVZ</name>